<evidence type="ECO:0000313" key="4">
    <source>
        <dbReference type="Proteomes" id="UP000789572"/>
    </source>
</evidence>
<dbReference type="InterPro" id="IPR043129">
    <property type="entry name" value="ATPase_NBD"/>
</dbReference>
<reference evidence="3" key="1">
    <citation type="submission" date="2021-06" db="EMBL/GenBank/DDBJ databases">
        <authorList>
            <person name="Kallberg Y."/>
            <person name="Tangrot J."/>
            <person name="Rosling A."/>
        </authorList>
    </citation>
    <scope>NUCLEOTIDE SEQUENCE</scope>
    <source>
        <strain evidence="3">IA702</strain>
    </source>
</reference>
<dbReference type="CDD" id="cd10229">
    <property type="entry name" value="ASKHA_NBD_HSP70_HSPA12"/>
    <property type="match status" value="1"/>
</dbReference>
<evidence type="ECO:0000256" key="1">
    <source>
        <dbReference type="ARBA" id="ARBA00022741"/>
    </source>
</evidence>
<comment type="caution">
    <text evidence="3">The sequence shown here is derived from an EMBL/GenBank/DDBJ whole genome shotgun (WGS) entry which is preliminary data.</text>
</comment>
<dbReference type="Proteomes" id="UP000789572">
    <property type="component" value="Unassembled WGS sequence"/>
</dbReference>
<dbReference type="EMBL" id="CAJVPJ010000474">
    <property type="protein sequence ID" value="CAG8528604.1"/>
    <property type="molecule type" value="Genomic_DNA"/>
</dbReference>
<dbReference type="PANTHER" id="PTHR14187">
    <property type="entry name" value="ALPHA KINASE/ELONGATION FACTOR 2 KINASE"/>
    <property type="match status" value="1"/>
</dbReference>
<dbReference type="OrthoDB" id="2963168at2759"/>
<organism evidence="3 4">
    <name type="scientific">Paraglomus occultum</name>
    <dbReference type="NCBI Taxonomy" id="144539"/>
    <lineage>
        <taxon>Eukaryota</taxon>
        <taxon>Fungi</taxon>
        <taxon>Fungi incertae sedis</taxon>
        <taxon>Mucoromycota</taxon>
        <taxon>Glomeromycotina</taxon>
        <taxon>Glomeromycetes</taxon>
        <taxon>Paraglomerales</taxon>
        <taxon>Paraglomeraceae</taxon>
        <taxon>Paraglomus</taxon>
    </lineage>
</organism>
<proteinExistence type="predicted"/>
<keyword evidence="1" id="KW-0547">Nucleotide-binding</keyword>
<dbReference type="GO" id="GO:0140662">
    <property type="term" value="F:ATP-dependent protein folding chaperone"/>
    <property type="evidence" value="ECO:0007669"/>
    <property type="project" value="InterPro"/>
</dbReference>
<name>A0A9N9AFI1_9GLOM</name>
<gene>
    <name evidence="3" type="ORF">POCULU_LOCUS3943</name>
</gene>
<keyword evidence="4" id="KW-1185">Reference proteome</keyword>
<dbReference type="Gene3D" id="3.30.420.40">
    <property type="match status" value="2"/>
</dbReference>
<dbReference type="InterPro" id="IPR013126">
    <property type="entry name" value="Hsp_70_fam"/>
</dbReference>
<dbReference type="PRINTS" id="PR00301">
    <property type="entry name" value="HEATSHOCK70"/>
</dbReference>
<protein>
    <submittedName>
        <fullName evidence="3">7267_t:CDS:1</fullName>
    </submittedName>
</protein>
<dbReference type="AlphaFoldDB" id="A0A9N9AFI1"/>
<evidence type="ECO:0000256" key="2">
    <source>
        <dbReference type="ARBA" id="ARBA00022840"/>
    </source>
</evidence>
<dbReference type="PANTHER" id="PTHR14187:SF5">
    <property type="entry name" value="HEAT SHOCK 70 KDA PROTEIN 12A"/>
    <property type="match status" value="1"/>
</dbReference>
<dbReference type="SUPFAM" id="SSF53067">
    <property type="entry name" value="Actin-like ATPase domain"/>
    <property type="match status" value="2"/>
</dbReference>
<evidence type="ECO:0000313" key="3">
    <source>
        <dbReference type="EMBL" id="CAG8528604.1"/>
    </source>
</evidence>
<accession>A0A9N9AFI1</accession>
<sequence>MDFHYIEPENTSPSESDQDARVVVGIDFGTTFSGFAYANKVNKNTIETHDTWPEQRGALKTPTALLYTEDWKVHKWGVPALAVRPKKKKGKGARNVDTKPVELFKLHLGDMKDVEKPSLPDGLDFRKAITDYLAEFGKLMKETLLARWPGLDFHKQILKVITVPAEFDDRAKYIMRACAHSAGLTDKVDSELLEFTTEPEAAAIYCMKVLKQHNLRKGSSFMIVDCGGGTVDLTTRTLLNQDCLSEVTERTGEFCGGSYVDKEFVKYMRKLVGSEAIDKLEENNYSQLQYLVQEFSTQIKLQFTGEPAKFKSKELDIEDMCPALIQYVDEKTKTEMEKTEWLIELNYITVKIFFDTVVDKILRLIRDQLNSSKKAISALFMVGGFSESPYVLRRVREEYGREVEIIAVPSEPIAAVVRGAVYYGLNMKTIQTRVLKRTYGIEIWEKARSWDPKERQNDRGVVKLFHKLAQRGTEVAVDAKFLFECWPIYAEQTTVKFLIYTTTEDDGKYCDDPGMKLFGKLQIDLPDPHLGRNRPIDFTLTFGKMETKAIATNKRTGERCEAIFALEL</sequence>
<keyword evidence="2" id="KW-0067">ATP-binding</keyword>
<dbReference type="GO" id="GO:0005524">
    <property type="term" value="F:ATP binding"/>
    <property type="evidence" value="ECO:0007669"/>
    <property type="project" value="UniProtKB-KW"/>
</dbReference>
<dbReference type="Pfam" id="PF00012">
    <property type="entry name" value="HSP70"/>
    <property type="match status" value="1"/>
</dbReference>